<keyword evidence="5 7" id="KW-0687">Ribonucleoprotein</keyword>
<comment type="similarity">
    <text evidence="1 7">Belongs to the bacterial ribosomal protein bL9 family.</text>
</comment>
<keyword evidence="2 7" id="KW-0699">rRNA-binding</keyword>
<dbReference type="SUPFAM" id="SSF55653">
    <property type="entry name" value="Ribosomal protein L9 C-domain"/>
    <property type="match status" value="1"/>
</dbReference>
<dbReference type="Pfam" id="PF01281">
    <property type="entry name" value="Ribosomal_L9_N"/>
    <property type="match status" value="1"/>
</dbReference>
<evidence type="ECO:0000256" key="3">
    <source>
        <dbReference type="ARBA" id="ARBA00022884"/>
    </source>
</evidence>
<evidence type="ECO:0000256" key="7">
    <source>
        <dbReference type="HAMAP-Rule" id="MF_00503"/>
    </source>
</evidence>
<reference evidence="9 10" key="1">
    <citation type="journal article" date="2009" name="Stand. Genomic Sci.">
        <title>Complete genome sequence of Jonesia denitrificans type strain (Prevot 55134).</title>
        <authorList>
            <person name="Pukall R."/>
            <person name="Gehrich-Schroter G."/>
            <person name="Lapidus A."/>
            <person name="Nolan M."/>
            <person name="Glavina Del Rio T."/>
            <person name="Lucas S."/>
            <person name="Chen F."/>
            <person name="Tice H."/>
            <person name="Pitluck S."/>
            <person name="Cheng J.F."/>
            <person name="Copeland A."/>
            <person name="Saunders E."/>
            <person name="Brettin T."/>
            <person name="Detter J.C."/>
            <person name="Bruce D."/>
            <person name="Goodwin L."/>
            <person name="Pati A."/>
            <person name="Ivanova N."/>
            <person name="Mavromatis K."/>
            <person name="Ovchinnikova G."/>
            <person name="Chen A."/>
            <person name="Palaniappan K."/>
            <person name="Land M."/>
            <person name="Hauser L."/>
            <person name="Chang Y.J."/>
            <person name="Jeffries C.D."/>
            <person name="Chain P."/>
            <person name="Goker M."/>
            <person name="Bristow J."/>
            <person name="Eisen J.A."/>
            <person name="Markowitz V."/>
            <person name="Hugenholtz P."/>
            <person name="Kyrpides N.C."/>
            <person name="Klenk H.P."/>
            <person name="Han C."/>
        </authorList>
    </citation>
    <scope>NUCLEOTIDE SEQUENCE [LARGE SCALE GENOMIC DNA]</scope>
    <source>
        <strain evidence="10">ATCC 14870 / DSM 20603 / BCRC 15368 / CIP 55.134 / JCM 11481 / NBRC 15587 / NCTC 10816 / Prevot 55134</strain>
    </source>
</reference>
<dbReference type="PROSITE" id="PS00651">
    <property type="entry name" value="RIBOSOMAL_L9"/>
    <property type="match status" value="1"/>
</dbReference>
<dbReference type="Proteomes" id="UP000000628">
    <property type="component" value="Chromosome"/>
</dbReference>
<dbReference type="AlphaFoldDB" id="C7R3A6"/>
<evidence type="ECO:0000256" key="5">
    <source>
        <dbReference type="ARBA" id="ARBA00023274"/>
    </source>
</evidence>
<dbReference type="InterPro" id="IPR020069">
    <property type="entry name" value="Ribosomal_bL9_C"/>
</dbReference>
<dbReference type="InterPro" id="IPR000244">
    <property type="entry name" value="Ribosomal_bL9"/>
</dbReference>
<dbReference type="RefSeq" id="WP_015772765.1">
    <property type="nucleotide sequence ID" value="NC_013174.1"/>
</dbReference>
<accession>C7R3A6</accession>
<keyword evidence="3 7" id="KW-0694">RNA-binding</keyword>
<keyword evidence="10" id="KW-1185">Reference proteome</keyword>
<dbReference type="InterPro" id="IPR020070">
    <property type="entry name" value="Ribosomal_bL9_N"/>
</dbReference>
<dbReference type="InterPro" id="IPR020594">
    <property type="entry name" value="Ribosomal_bL9_bac/chp"/>
</dbReference>
<sequence>MATNKLILTHEVDKLGVAGDVVEVKAGYARNYLIPRRLATPWTKGGEAQVEAIRRARKAREVANLDDARALRDAVEAEGVTVTAAASKEGRLFGAVSTKTIADAVAAKGHRIDRRKIQVTDAIKSTGDYTVTVRIHPEVSAKIKVKVVAE</sequence>
<dbReference type="InterPro" id="IPR036791">
    <property type="entry name" value="Ribosomal_bL9_C_sf"/>
</dbReference>
<dbReference type="NCBIfam" id="TIGR00158">
    <property type="entry name" value="L9"/>
    <property type="match status" value="1"/>
</dbReference>
<name>C7R3A6_JONDD</name>
<evidence type="ECO:0000313" key="9">
    <source>
        <dbReference type="EMBL" id="ACV10154.1"/>
    </source>
</evidence>
<dbReference type="FunFam" id="3.40.5.10:FF:000003">
    <property type="entry name" value="50S ribosomal protein L9"/>
    <property type="match status" value="1"/>
</dbReference>
<dbReference type="GO" id="GO:1990904">
    <property type="term" value="C:ribonucleoprotein complex"/>
    <property type="evidence" value="ECO:0007669"/>
    <property type="project" value="UniProtKB-KW"/>
</dbReference>
<dbReference type="InterPro" id="IPR036935">
    <property type="entry name" value="Ribosomal_bL9_N_sf"/>
</dbReference>
<dbReference type="OrthoDB" id="9788336at2"/>
<organism evidence="9 10">
    <name type="scientific">Jonesia denitrificans (strain ATCC 14870 / DSM 20603 / BCRC 15368 / CIP 55.134 / JCM 11481 / NBRC 15587 / NCTC 10816 / Prevot 55134)</name>
    <name type="common">Listeria denitrificans</name>
    <dbReference type="NCBI Taxonomy" id="471856"/>
    <lineage>
        <taxon>Bacteria</taxon>
        <taxon>Bacillati</taxon>
        <taxon>Actinomycetota</taxon>
        <taxon>Actinomycetes</taxon>
        <taxon>Micrococcales</taxon>
        <taxon>Jonesiaceae</taxon>
        <taxon>Jonesia</taxon>
    </lineage>
</organism>
<dbReference type="Pfam" id="PF03948">
    <property type="entry name" value="Ribosomal_L9_C"/>
    <property type="match status" value="1"/>
</dbReference>
<dbReference type="Gene3D" id="3.40.5.10">
    <property type="entry name" value="Ribosomal protein L9, N-terminal domain"/>
    <property type="match status" value="1"/>
</dbReference>
<evidence type="ECO:0000256" key="2">
    <source>
        <dbReference type="ARBA" id="ARBA00022730"/>
    </source>
</evidence>
<dbReference type="GO" id="GO:0019843">
    <property type="term" value="F:rRNA binding"/>
    <property type="evidence" value="ECO:0007669"/>
    <property type="project" value="UniProtKB-UniRule"/>
</dbReference>
<evidence type="ECO:0000256" key="6">
    <source>
        <dbReference type="ARBA" id="ARBA00035292"/>
    </source>
</evidence>
<dbReference type="HOGENOM" id="CLU_078938_5_1_11"/>
<evidence type="ECO:0000256" key="4">
    <source>
        <dbReference type="ARBA" id="ARBA00022980"/>
    </source>
</evidence>
<dbReference type="eggNOG" id="COG0359">
    <property type="taxonomic scope" value="Bacteria"/>
</dbReference>
<dbReference type="GO" id="GO:0005840">
    <property type="term" value="C:ribosome"/>
    <property type="evidence" value="ECO:0007669"/>
    <property type="project" value="UniProtKB-KW"/>
</dbReference>
<comment type="function">
    <text evidence="7">Binds to the 23S rRNA.</text>
</comment>
<proteinExistence type="inferred from homology"/>
<dbReference type="KEGG" id="jde:Jden_2522"/>
<gene>
    <name evidence="7" type="primary">rplI</name>
    <name evidence="9" type="ordered locus">Jden_2522</name>
</gene>
<dbReference type="GO" id="GO:0003735">
    <property type="term" value="F:structural constituent of ribosome"/>
    <property type="evidence" value="ECO:0007669"/>
    <property type="project" value="InterPro"/>
</dbReference>
<keyword evidence="4 7" id="KW-0689">Ribosomal protein</keyword>
<dbReference type="GO" id="GO:0006412">
    <property type="term" value="P:translation"/>
    <property type="evidence" value="ECO:0007669"/>
    <property type="project" value="UniProtKB-UniRule"/>
</dbReference>
<dbReference type="InterPro" id="IPR009027">
    <property type="entry name" value="Ribosomal_bL9/RNase_H1_N"/>
</dbReference>
<evidence type="ECO:0000259" key="8">
    <source>
        <dbReference type="PROSITE" id="PS00651"/>
    </source>
</evidence>
<dbReference type="SUPFAM" id="SSF55658">
    <property type="entry name" value="L9 N-domain-like"/>
    <property type="match status" value="1"/>
</dbReference>
<dbReference type="HAMAP" id="MF_00503">
    <property type="entry name" value="Ribosomal_bL9"/>
    <property type="match status" value="1"/>
</dbReference>
<feature type="domain" description="Ribosomal protein L9" evidence="8">
    <location>
        <begin position="16"/>
        <end position="43"/>
    </location>
</feature>
<dbReference type="PANTHER" id="PTHR21368">
    <property type="entry name" value="50S RIBOSOMAL PROTEIN L9"/>
    <property type="match status" value="1"/>
</dbReference>
<evidence type="ECO:0000256" key="1">
    <source>
        <dbReference type="ARBA" id="ARBA00010605"/>
    </source>
</evidence>
<protein>
    <recommendedName>
        <fullName evidence="6 7">Large ribosomal subunit protein bL9</fullName>
    </recommendedName>
</protein>
<dbReference type="Gene3D" id="3.10.430.100">
    <property type="entry name" value="Ribosomal protein L9, C-terminal domain"/>
    <property type="match status" value="1"/>
</dbReference>
<evidence type="ECO:0000313" key="10">
    <source>
        <dbReference type="Proteomes" id="UP000000628"/>
    </source>
</evidence>
<dbReference type="EMBL" id="CP001706">
    <property type="protein sequence ID" value="ACV10154.1"/>
    <property type="molecule type" value="Genomic_DNA"/>
</dbReference>
<dbReference type="STRING" id="471856.Jden_2522"/>